<proteinExistence type="inferred from homology"/>
<dbReference type="SUPFAM" id="SSF55729">
    <property type="entry name" value="Acyl-CoA N-acyltransferases (Nat)"/>
    <property type="match status" value="1"/>
</dbReference>
<evidence type="ECO:0000259" key="4">
    <source>
        <dbReference type="PROSITE" id="PS51186"/>
    </source>
</evidence>
<evidence type="ECO:0000256" key="1">
    <source>
        <dbReference type="ARBA" id="ARBA00008694"/>
    </source>
</evidence>
<comment type="similarity">
    <text evidence="1">Belongs to the acetyltransferase family.</text>
</comment>
<dbReference type="Gene3D" id="3.40.630.30">
    <property type="match status" value="1"/>
</dbReference>
<name>A0A8J2SSV5_9STRA</name>
<dbReference type="Pfam" id="PF00583">
    <property type="entry name" value="Acetyltransf_1"/>
    <property type="match status" value="1"/>
</dbReference>
<dbReference type="EMBL" id="CAKKNE010000001">
    <property type="protein sequence ID" value="CAH0363796.1"/>
    <property type="molecule type" value="Genomic_DNA"/>
</dbReference>
<evidence type="ECO:0000256" key="2">
    <source>
        <dbReference type="ARBA" id="ARBA00022679"/>
    </source>
</evidence>
<dbReference type="GO" id="GO:0008080">
    <property type="term" value="F:N-acetyltransferase activity"/>
    <property type="evidence" value="ECO:0007669"/>
    <property type="project" value="UniProtKB-ARBA"/>
</dbReference>
<feature type="domain" description="N-acetyltransferase" evidence="4">
    <location>
        <begin position="27"/>
        <end position="208"/>
    </location>
</feature>
<dbReference type="PANTHER" id="PTHR10545:SF29">
    <property type="entry name" value="GH14572P-RELATED"/>
    <property type="match status" value="1"/>
</dbReference>
<evidence type="ECO:0000256" key="3">
    <source>
        <dbReference type="ARBA" id="ARBA00023315"/>
    </source>
</evidence>
<organism evidence="6 7">
    <name type="scientific">Pelagomonas calceolata</name>
    <dbReference type="NCBI Taxonomy" id="35677"/>
    <lineage>
        <taxon>Eukaryota</taxon>
        <taxon>Sar</taxon>
        <taxon>Stramenopiles</taxon>
        <taxon>Ochrophyta</taxon>
        <taxon>Pelagophyceae</taxon>
        <taxon>Pelagomonadales</taxon>
        <taxon>Pelagomonadaceae</taxon>
        <taxon>Pelagomonas</taxon>
    </lineage>
</organism>
<dbReference type="CDD" id="cd04301">
    <property type="entry name" value="NAT_SF"/>
    <property type="match status" value="1"/>
</dbReference>
<accession>A0A8J2SSV5</accession>
<comment type="caution">
    <text evidence="6">The sequence shown here is derived from an EMBL/GenBank/DDBJ whole genome shotgun (WGS) entry which is preliminary data.</text>
</comment>
<keyword evidence="2" id="KW-0808">Transferase</keyword>
<dbReference type="EMBL" id="CAKKNE010000005">
    <property type="protein sequence ID" value="CAH0375603.1"/>
    <property type="molecule type" value="Genomic_DNA"/>
</dbReference>
<keyword evidence="3" id="KW-0012">Acyltransferase</keyword>
<dbReference type="AlphaFoldDB" id="A0A8J2SSV5"/>
<protein>
    <recommendedName>
        <fullName evidence="4">N-acetyltransferase domain-containing protein</fullName>
    </recommendedName>
</protein>
<dbReference type="InterPro" id="IPR000182">
    <property type="entry name" value="GNAT_dom"/>
</dbReference>
<dbReference type="PANTHER" id="PTHR10545">
    <property type="entry name" value="DIAMINE N-ACETYLTRANSFERASE"/>
    <property type="match status" value="1"/>
</dbReference>
<evidence type="ECO:0000313" key="6">
    <source>
        <dbReference type="EMBL" id="CAH0375603.1"/>
    </source>
</evidence>
<dbReference type="FunFam" id="3.40.630.30:FF:000064">
    <property type="entry name" value="GNAT family acetyltransferase"/>
    <property type="match status" value="1"/>
</dbReference>
<gene>
    <name evidence="5" type="ORF">PECAL_1P01310</name>
    <name evidence="6" type="ORF">PECAL_5P01360</name>
</gene>
<dbReference type="InterPro" id="IPR016181">
    <property type="entry name" value="Acyl_CoA_acyltransferase"/>
</dbReference>
<dbReference type="InterPro" id="IPR051016">
    <property type="entry name" value="Diverse_Substrate_AcTransf"/>
</dbReference>
<reference evidence="6" key="1">
    <citation type="submission" date="2021-11" db="EMBL/GenBank/DDBJ databases">
        <authorList>
            <consortium name="Genoscope - CEA"/>
            <person name="William W."/>
        </authorList>
    </citation>
    <scope>NUCLEOTIDE SEQUENCE</scope>
</reference>
<sequence>MAAETSCPFKEQQYGLGTHTTKKGTKVTIRLATEADVGTIRKLIVGLALYEKEPEETVEVTEDELRRDGFGAQPVFRCLLAEVEGVAIGFALFFYNYSTWQGRCIYLEDLYVDESARGTGTGTLLLKTVAAIAHVEGCKRMSWQALDWFVCGVLVVMGRERYAIDAPRHSCEHRNTPALDFYKALGANRLDSWVNLRLGEKELTQLLGIS</sequence>
<evidence type="ECO:0000313" key="5">
    <source>
        <dbReference type="EMBL" id="CAH0363796.1"/>
    </source>
</evidence>
<dbReference type="PROSITE" id="PS51186">
    <property type="entry name" value="GNAT"/>
    <property type="match status" value="1"/>
</dbReference>
<keyword evidence="7" id="KW-1185">Reference proteome</keyword>
<evidence type="ECO:0000313" key="7">
    <source>
        <dbReference type="Proteomes" id="UP000789595"/>
    </source>
</evidence>
<dbReference type="Proteomes" id="UP000789595">
    <property type="component" value="Unassembled WGS sequence"/>
</dbReference>
<dbReference type="OrthoDB" id="7305308at2759"/>